<feature type="domain" description="HTH tetR-type" evidence="3">
    <location>
        <begin position="33"/>
        <end position="93"/>
    </location>
</feature>
<dbReference type="InterPro" id="IPR050109">
    <property type="entry name" value="HTH-type_TetR-like_transc_reg"/>
</dbReference>
<dbReference type="InterPro" id="IPR001647">
    <property type="entry name" value="HTH_TetR"/>
</dbReference>
<dbReference type="RefSeq" id="WP_115731269.1">
    <property type="nucleotide sequence ID" value="NZ_BAAAVY010000019.1"/>
</dbReference>
<reference evidence="4 5" key="1">
    <citation type="submission" date="2018-06" db="EMBL/GenBank/DDBJ databases">
        <authorList>
            <consortium name="Pathogen Informatics"/>
            <person name="Doyle S."/>
        </authorList>
    </citation>
    <scope>NUCLEOTIDE SEQUENCE [LARGE SCALE GENOMIC DNA]</scope>
    <source>
        <strain evidence="4 5">NCTC10684</strain>
    </source>
</reference>
<evidence type="ECO:0000313" key="5">
    <source>
        <dbReference type="Proteomes" id="UP000254701"/>
    </source>
</evidence>
<dbReference type="SUPFAM" id="SSF46689">
    <property type="entry name" value="Homeodomain-like"/>
    <property type="match status" value="1"/>
</dbReference>
<dbReference type="Gene3D" id="1.10.357.10">
    <property type="entry name" value="Tetracycline Repressor, domain 2"/>
    <property type="match status" value="1"/>
</dbReference>
<dbReference type="PANTHER" id="PTHR30055:SF201">
    <property type="entry name" value="TRANSCRIPTIONAL REGULATORY PROTEIN"/>
    <property type="match status" value="1"/>
</dbReference>
<dbReference type="Proteomes" id="UP000254701">
    <property type="component" value="Unassembled WGS sequence"/>
</dbReference>
<dbReference type="PANTHER" id="PTHR30055">
    <property type="entry name" value="HTH-TYPE TRANSCRIPTIONAL REGULATOR RUTR"/>
    <property type="match status" value="1"/>
</dbReference>
<name>A0A380WJW3_AMIAI</name>
<evidence type="ECO:0000313" key="4">
    <source>
        <dbReference type="EMBL" id="SUU89035.1"/>
    </source>
</evidence>
<proteinExistence type="predicted"/>
<dbReference type="InterPro" id="IPR009057">
    <property type="entry name" value="Homeodomain-like_sf"/>
</dbReference>
<dbReference type="PROSITE" id="PS01081">
    <property type="entry name" value="HTH_TETR_1"/>
    <property type="match status" value="1"/>
</dbReference>
<dbReference type="PRINTS" id="PR00455">
    <property type="entry name" value="HTHTETR"/>
</dbReference>
<dbReference type="InterPro" id="IPR023772">
    <property type="entry name" value="DNA-bd_HTH_TetR-type_CS"/>
</dbReference>
<dbReference type="PROSITE" id="PS50977">
    <property type="entry name" value="HTH_TETR_2"/>
    <property type="match status" value="1"/>
</dbReference>
<gene>
    <name evidence="4" type="primary">ethR</name>
    <name evidence="4" type="ORF">NCTC10684_02267</name>
</gene>
<organism evidence="4 5">
    <name type="scientific">Aminobacter aminovorans</name>
    <name type="common">Chelatobacter heintzii</name>
    <dbReference type="NCBI Taxonomy" id="83263"/>
    <lineage>
        <taxon>Bacteria</taxon>
        <taxon>Pseudomonadati</taxon>
        <taxon>Pseudomonadota</taxon>
        <taxon>Alphaproteobacteria</taxon>
        <taxon>Hyphomicrobiales</taxon>
        <taxon>Phyllobacteriaceae</taxon>
        <taxon>Aminobacter</taxon>
    </lineage>
</organism>
<dbReference type="GO" id="GO:0003700">
    <property type="term" value="F:DNA-binding transcription factor activity"/>
    <property type="evidence" value="ECO:0007669"/>
    <property type="project" value="TreeGrafter"/>
</dbReference>
<dbReference type="EMBL" id="UFSM01000001">
    <property type="protein sequence ID" value="SUU89035.1"/>
    <property type="molecule type" value="Genomic_DNA"/>
</dbReference>
<feature type="DNA-binding region" description="H-T-H motif" evidence="2">
    <location>
        <begin position="56"/>
        <end position="75"/>
    </location>
</feature>
<evidence type="ECO:0000259" key="3">
    <source>
        <dbReference type="PROSITE" id="PS50977"/>
    </source>
</evidence>
<evidence type="ECO:0000256" key="2">
    <source>
        <dbReference type="PROSITE-ProRule" id="PRU00335"/>
    </source>
</evidence>
<sequence>MTASLTWIGSFAARHCSRNERVPRKTPRQERSAVTCAAILEAAARILETSGSKGLTTNHVAALAGVSVGTLYQYFPAKEAILAELVRQMRQEMLADFVGAAGMGIAHAVDHLR</sequence>
<evidence type="ECO:0000256" key="1">
    <source>
        <dbReference type="ARBA" id="ARBA00023125"/>
    </source>
</evidence>
<dbReference type="AlphaFoldDB" id="A0A380WJW3"/>
<accession>A0A380WJW3</accession>
<protein>
    <submittedName>
        <fullName evidence="4">HTH-type transcriptional regulator EthR</fullName>
    </submittedName>
</protein>
<dbReference type="Pfam" id="PF00440">
    <property type="entry name" value="TetR_N"/>
    <property type="match status" value="1"/>
</dbReference>
<dbReference type="GO" id="GO:0000976">
    <property type="term" value="F:transcription cis-regulatory region binding"/>
    <property type="evidence" value="ECO:0007669"/>
    <property type="project" value="TreeGrafter"/>
</dbReference>
<dbReference type="OrthoDB" id="9808189at2"/>
<keyword evidence="1 2" id="KW-0238">DNA-binding</keyword>